<dbReference type="GO" id="GO:0008153">
    <property type="term" value="P:4-aminobenzoate biosynthetic process"/>
    <property type="evidence" value="ECO:0007669"/>
    <property type="project" value="TreeGrafter"/>
</dbReference>
<dbReference type="PRINTS" id="PR00095">
    <property type="entry name" value="ANTSNTHASEI"/>
</dbReference>
<dbReference type="Gene3D" id="3.60.120.10">
    <property type="entry name" value="Anthranilate synthase"/>
    <property type="match status" value="1"/>
</dbReference>
<dbReference type="Pfam" id="PF00425">
    <property type="entry name" value="Chorismate_bind"/>
    <property type="match status" value="1"/>
</dbReference>
<dbReference type="Pfam" id="PF04715">
    <property type="entry name" value="Anth_synt_I_N"/>
    <property type="match status" value="1"/>
</dbReference>
<dbReference type="AlphaFoldDB" id="A0A364K4X3"/>
<evidence type="ECO:0000259" key="4">
    <source>
        <dbReference type="Pfam" id="PF04715"/>
    </source>
</evidence>
<keyword evidence="6" id="KW-1185">Reference proteome</keyword>
<dbReference type="InterPro" id="IPR005801">
    <property type="entry name" value="ADC_synthase"/>
</dbReference>
<dbReference type="PANTHER" id="PTHR11236">
    <property type="entry name" value="AMINOBENZOATE/ANTHRANILATE SYNTHASE"/>
    <property type="match status" value="1"/>
</dbReference>
<evidence type="ECO:0000256" key="2">
    <source>
        <dbReference type="ARBA" id="ARBA00022679"/>
    </source>
</evidence>
<protein>
    <recommendedName>
        <fullName evidence="1">aminodeoxychorismate synthase</fullName>
        <ecNumber evidence="1">2.6.1.85</ecNumber>
    </recommendedName>
</protein>
<dbReference type="NCBIfam" id="TIGR00553">
    <property type="entry name" value="pabB"/>
    <property type="match status" value="1"/>
</dbReference>
<accession>A0A364K4X3</accession>
<feature type="domain" description="Anthranilate synthase component I N-terminal" evidence="4">
    <location>
        <begin position="16"/>
        <end position="151"/>
    </location>
</feature>
<name>A0A364K4X3_9BACL</name>
<dbReference type="InterPro" id="IPR006805">
    <property type="entry name" value="Anth_synth_I_N"/>
</dbReference>
<dbReference type="GO" id="GO:0046820">
    <property type="term" value="F:4-amino-4-deoxychorismate synthase activity"/>
    <property type="evidence" value="ECO:0007669"/>
    <property type="project" value="UniProtKB-EC"/>
</dbReference>
<proteinExistence type="predicted"/>
<organism evidence="5 6">
    <name type="scientific">Thermoflavimicrobium daqui</name>
    <dbReference type="NCBI Taxonomy" id="2137476"/>
    <lineage>
        <taxon>Bacteria</taxon>
        <taxon>Bacillati</taxon>
        <taxon>Bacillota</taxon>
        <taxon>Bacilli</taxon>
        <taxon>Bacillales</taxon>
        <taxon>Thermoactinomycetaceae</taxon>
        <taxon>Thermoflavimicrobium</taxon>
    </lineage>
</organism>
<dbReference type="InterPro" id="IPR019999">
    <property type="entry name" value="Anth_synth_I-like"/>
</dbReference>
<dbReference type="OrthoDB" id="9803598at2"/>
<keyword evidence="2" id="KW-0808">Transferase</keyword>
<dbReference type="GO" id="GO:0000162">
    <property type="term" value="P:L-tryptophan biosynthetic process"/>
    <property type="evidence" value="ECO:0007669"/>
    <property type="project" value="TreeGrafter"/>
</dbReference>
<dbReference type="EMBL" id="QJKK01000004">
    <property type="protein sequence ID" value="RAL24341.1"/>
    <property type="molecule type" value="Genomic_DNA"/>
</dbReference>
<evidence type="ECO:0000256" key="1">
    <source>
        <dbReference type="ARBA" id="ARBA00013139"/>
    </source>
</evidence>
<comment type="caution">
    <text evidence="5">The sequence shown here is derived from an EMBL/GenBank/DDBJ whole genome shotgun (WGS) entry which is preliminary data.</text>
</comment>
<evidence type="ECO:0000313" key="5">
    <source>
        <dbReference type="EMBL" id="RAL24341.1"/>
    </source>
</evidence>
<evidence type="ECO:0000313" key="6">
    <source>
        <dbReference type="Proteomes" id="UP000251213"/>
    </source>
</evidence>
<dbReference type="SUPFAM" id="SSF56322">
    <property type="entry name" value="ADC synthase"/>
    <property type="match status" value="1"/>
</dbReference>
<gene>
    <name evidence="5" type="primary">pabB</name>
    <name evidence="5" type="ORF">DL897_08415</name>
</gene>
<feature type="domain" description="Chorismate-utilising enzyme C-terminal" evidence="3">
    <location>
        <begin position="205"/>
        <end position="458"/>
    </location>
</feature>
<dbReference type="InterPro" id="IPR005802">
    <property type="entry name" value="ADC_synth_comp_1"/>
</dbReference>
<dbReference type="GO" id="GO:0009396">
    <property type="term" value="P:folic acid-containing compound biosynthetic process"/>
    <property type="evidence" value="ECO:0007669"/>
    <property type="project" value="InterPro"/>
</dbReference>
<sequence>MRILLEEIPFTPHLERVFAKVYQSCPYAFWLDGNLLVKGMSRYSFMGANPRFLVKINKGVTQITFSNRRHQTLSINPFLALQKILDDYKVDSQYDFIPFLGGMIGYLGYEMKQYADKISNQSNEFFSLPEAWWMFVDQVLIHDHIEQKTWLSYLVIDEQPEIAQYNMKREIERIRGASEQVLPELPLCSPQINMDDISFLAKETKQSYIKKVNKIKSYIAQGDIYQACFTYPITTSIDDPFTLYRLLRQINPAPFSSYIQFGNLSILSTSPERFVKLDSKRCLESRPIKGTRPRSSDAKLDQITIEDLVSSEKDRAENLMIVDLVRNDFGKVCMTGQVWVPDLLQVESYATVHQLVSTVRGKLLPEIKIMEAIKAVFPGGSMTGAPKIRAMELLNELENERRGIYSGGLGYLDVRGNFDLSMVIRTIICCSRQALLHVGGGIVTDSDPEKEYQETRDKAYALKKAILQVKNSYVH</sequence>
<dbReference type="GO" id="GO:0005737">
    <property type="term" value="C:cytoplasm"/>
    <property type="evidence" value="ECO:0007669"/>
    <property type="project" value="TreeGrafter"/>
</dbReference>
<dbReference type="InterPro" id="IPR015890">
    <property type="entry name" value="Chorismate_C"/>
</dbReference>
<dbReference type="RefSeq" id="WP_113658711.1">
    <property type="nucleotide sequence ID" value="NZ_KZ845666.1"/>
</dbReference>
<reference evidence="5 6" key="2">
    <citation type="submission" date="2018-06" db="EMBL/GenBank/DDBJ databases">
        <authorList>
            <person name="Zhirakovskaya E."/>
        </authorList>
    </citation>
    <scope>NUCLEOTIDE SEQUENCE [LARGE SCALE GENOMIC DNA]</scope>
    <source>
        <strain evidence="5 6">FBKL4.011</strain>
    </source>
</reference>
<reference evidence="5 6" key="1">
    <citation type="submission" date="2018-06" db="EMBL/GenBank/DDBJ databases">
        <title>Thermoflavimicrobium daqus sp. nov., a thermophilic microbe isolated from Moutai-flavour Daqu.</title>
        <authorList>
            <person name="Wang X."/>
            <person name="Zhou H."/>
        </authorList>
    </citation>
    <scope>NUCLEOTIDE SEQUENCE [LARGE SCALE GENOMIC DNA]</scope>
    <source>
        <strain evidence="5 6">FBKL4.011</strain>
    </source>
</reference>
<dbReference type="PANTHER" id="PTHR11236:SF18">
    <property type="entry name" value="AMINODEOXYCHORISMATE SYNTHASE"/>
    <property type="match status" value="1"/>
</dbReference>
<dbReference type="Proteomes" id="UP000251213">
    <property type="component" value="Unassembled WGS sequence"/>
</dbReference>
<evidence type="ECO:0000259" key="3">
    <source>
        <dbReference type="Pfam" id="PF00425"/>
    </source>
</evidence>
<dbReference type="EC" id="2.6.1.85" evidence="1"/>